<organism evidence="1">
    <name type="scientific">Trypanosoma vivax (strain Y486)</name>
    <dbReference type="NCBI Taxonomy" id="1055687"/>
    <lineage>
        <taxon>Eukaryota</taxon>
        <taxon>Discoba</taxon>
        <taxon>Euglenozoa</taxon>
        <taxon>Kinetoplastea</taxon>
        <taxon>Metakinetoplastina</taxon>
        <taxon>Trypanosomatida</taxon>
        <taxon>Trypanosomatidae</taxon>
        <taxon>Trypanosoma</taxon>
        <taxon>Duttonella</taxon>
    </lineage>
</organism>
<sequence length="286" mass="31693">MWRHLLQRMEAVVHPRLERQLVAGKSIHGIFCDSQCSGVDEGDVLCCIPFVHCAAPNLVAASPWGKQLLNALSSYSASGNGVRVEYSVESALTTAFCALLIHHSSSHLGNYLRWITIEEVDSATLRRQLGEEAYVRLQVITKLNESITHALCRDAAAAGLQVPIEAMERAHKICSSRCIDLPHSEQIFGGPAMVPLVDLVNHSEEEPNVVASVSARRLAMRALGGSRTFPQEHWGVLRDGHCPFYVVLRAARALEPGEELHYQYADQNDSCARDPLFWASRFHFCP</sequence>
<accession>G0TXZ3</accession>
<gene>
    <name evidence="1" type="ORF">TVY486_0701760</name>
</gene>
<dbReference type="VEuPathDB" id="TriTrypDB:TvY486_0701760"/>
<name>G0TXZ3_TRYVY</name>
<dbReference type="AlphaFoldDB" id="G0TXZ3"/>
<evidence type="ECO:0000313" key="1">
    <source>
        <dbReference type="EMBL" id="CCC48838.1"/>
    </source>
</evidence>
<reference evidence="1" key="1">
    <citation type="journal article" date="2012" name="Proc. Natl. Acad. Sci. U.S.A.">
        <title>Antigenic diversity is generated by distinct evolutionary mechanisms in African trypanosome species.</title>
        <authorList>
            <person name="Jackson A.P."/>
            <person name="Berry A."/>
            <person name="Aslett M."/>
            <person name="Allison H.C."/>
            <person name="Burton P."/>
            <person name="Vavrova-Anderson J."/>
            <person name="Brown R."/>
            <person name="Browne H."/>
            <person name="Corton N."/>
            <person name="Hauser H."/>
            <person name="Gamble J."/>
            <person name="Gilderthorp R."/>
            <person name="Marcello L."/>
            <person name="McQuillan J."/>
            <person name="Otto T.D."/>
            <person name="Quail M.A."/>
            <person name="Sanders M.J."/>
            <person name="van Tonder A."/>
            <person name="Ginger M.L."/>
            <person name="Field M.C."/>
            <person name="Barry J.D."/>
            <person name="Hertz-Fowler C."/>
            <person name="Berriman M."/>
        </authorList>
    </citation>
    <scope>NUCLEOTIDE SEQUENCE</scope>
    <source>
        <strain evidence="1">Y486</strain>
    </source>
</reference>
<dbReference type="EMBL" id="HE573023">
    <property type="protein sequence ID" value="CCC48838.1"/>
    <property type="molecule type" value="Genomic_DNA"/>
</dbReference>
<dbReference type="Gene3D" id="3.90.1410.10">
    <property type="entry name" value="set domain protein methyltransferase, domain 1"/>
    <property type="match status" value="1"/>
</dbReference>
<protein>
    <submittedName>
        <fullName evidence="1">Uncharacterized protein</fullName>
    </submittedName>
</protein>
<dbReference type="SUPFAM" id="SSF82199">
    <property type="entry name" value="SET domain"/>
    <property type="match status" value="1"/>
</dbReference>
<dbReference type="InterPro" id="IPR046341">
    <property type="entry name" value="SET_dom_sf"/>
</dbReference>
<proteinExistence type="predicted"/>